<evidence type="ECO:0000256" key="1">
    <source>
        <dbReference type="ARBA" id="ARBA00004496"/>
    </source>
</evidence>
<evidence type="ECO:0000256" key="2">
    <source>
        <dbReference type="ARBA" id="ARBA00022490"/>
    </source>
</evidence>
<evidence type="ECO:0000256" key="13">
    <source>
        <dbReference type="ARBA" id="ARBA00055998"/>
    </source>
</evidence>
<gene>
    <name evidence="21" type="ORF">GDO78_011528</name>
</gene>
<dbReference type="InterPro" id="IPR022008">
    <property type="entry name" value="EABR"/>
</dbReference>
<proteinExistence type="predicted"/>
<evidence type="ECO:0000256" key="9">
    <source>
        <dbReference type="ARBA" id="ARBA00023015"/>
    </source>
</evidence>
<dbReference type="Gene3D" id="1.20.5.990">
    <property type="entry name" value="Nemo cc2-lz domain - 1d5 darpin complex"/>
    <property type="match status" value="1"/>
</dbReference>
<keyword evidence="4" id="KW-0053">Apoptosis</keyword>
<keyword evidence="8" id="KW-0832">Ubl conjugation</keyword>
<dbReference type="PANTHER" id="PTHR31882:SF6">
    <property type="entry name" value="TNFAIP3-INTERACTING PROTEIN 2"/>
    <property type="match status" value="1"/>
</dbReference>
<name>A0A8J6F148_ELECQ</name>
<evidence type="ECO:0000256" key="10">
    <source>
        <dbReference type="ARBA" id="ARBA00023054"/>
    </source>
</evidence>
<evidence type="ECO:0000256" key="7">
    <source>
        <dbReference type="ARBA" id="ARBA00022833"/>
    </source>
</evidence>
<dbReference type="GO" id="GO:0006954">
    <property type="term" value="P:inflammatory response"/>
    <property type="evidence" value="ECO:0007669"/>
    <property type="project" value="UniProtKB-KW"/>
</dbReference>
<dbReference type="GO" id="GO:0034134">
    <property type="term" value="P:toll-like receptor 2 signaling pathway"/>
    <property type="evidence" value="ECO:0007669"/>
    <property type="project" value="TreeGrafter"/>
</dbReference>
<evidence type="ECO:0000256" key="14">
    <source>
        <dbReference type="ARBA" id="ARBA00063508"/>
    </source>
</evidence>
<dbReference type="Pfam" id="PF12180">
    <property type="entry name" value="EABR"/>
    <property type="match status" value="1"/>
</dbReference>
<evidence type="ECO:0000256" key="8">
    <source>
        <dbReference type="ARBA" id="ARBA00022843"/>
    </source>
</evidence>
<dbReference type="GO" id="GO:0008270">
    <property type="term" value="F:zinc ion binding"/>
    <property type="evidence" value="ECO:0007669"/>
    <property type="project" value="UniProtKB-KW"/>
</dbReference>
<dbReference type="GO" id="GO:0005737">
    <property type="term" value="C:cytoplasm"/>
    <property type="evidence" value="ECO:0007669"/>
    <property type="project" value="UniProtKB-SubCell"/>
</dbReference>
<feature type="coiled-coil region" evidence="18">
    <location>
        <begin position="219"/>
        <end position="250"/>
    </location>
</feature>
<dbReference type="GO" id="GO:0071222">
    <property type="term" value="P:cellular response to lipopolysaccharide"/>
    <property type="evidence" value="ECO:0007669"/>
    <property type="project" value="TreeGrafter"/>
</dbReference>
<evidence type="ECO:0000256" key="15">
    <source>
        <dbReference type="ARBA" id="ARBA00073020"/>
    </source>
</evidence>
<comment type="subunit">
    <text evidence="14">Interacts with STK11/LKB1, TNFAIP3, IKBKG, NFKB1, MAP3K8, TEK, RIPK1, CHUK, IKBKB and SMARCD1. Interacts with polyubiquitin.</text>
</comment>
<evidence type="ECO:0000256" key="11">
    <source>
        <dbReference type="ARBA" id="ARBA00023163"/>
    </source>
</evidence>
<keyword evidence="10 18" id="KW-0175">Coiled coil</keyword>
<dbReference type="PANTHER" id="PTHR31882">
    <property type="entry name" value="TNFAIP3-INTERACTING PROTEIN COILED COIL FAMILY MEMBER"/>
    <property type="match status" value="1"/>
</dbReference>
<keyword evidence="12" id="KW-0395">Inflammatory response</keyword>
<protein>
    <recommendedName>
        <fullName evidence="15">TNFAIP3-interacting protein 2</fullName>
    </recommendedName>
    <alternativeName>
        <fullName evidence="16">A20-binding inhibitor of NF-kappa-B activation 2</fullName>
    </alternativeName>
</protein>
<keyword evidence="3" id="KW-0597">Phosphoprotein</keyword>
<reference evidence="21" key="1">
    <citation type="thesis" date="2020" institute="ProQuest LLC" country="789 East Eisenhower Parkway, Ann Arbor, MI, USA">
        <title>Comparative Genomics and Chromosome Evolution.</title>
        <authorList>
            <person name="Mudd A.B."/>
        </authorList>
    </citation>
    <scope>NUCLEOTIDE SEQUENCE</scope>
    <source>
        <strain evidence="21">HN-11 Male</strain>
        <tissue evidence="21">Kidney and liver</tissue>
    </source>
</reference>
<comment type="caution">
    <text evidence="21">The sequence shown here is derived from an EMBL/GenBank/DDBJ whole genome shotgun (WGS) entry which is preliminary data.</text>
</comment>
<keyword evidence="22" id="KW-1185">Reference proteome</keyword>
<evidence type="ECO:0000313" key="21">
    <source>
        <dbReference type="EMBL" id="KAG9479547.1"/>
    </source>
</evidence>
<evidence type="ECO:0000256" key="17">
    <source>
        <dbReference type="PROSITE-ProRule" id="PRU01142"/>
    </source>
</evidence>
<evidence type="ECO:0000256" key="6">
    <source>
        <dbReference type="ARBA" id="ARBA00022771"/>
    </source>
</evidence>
<dbReference type="GO" id="GO:0034138">
    <property type="term" value="P:toll-like receptor 3 signaling pathway"/>
    <property type="evidence" value="ECO:0007669"/>
    <property type="project" value="TreeGrafter"/>
</dbReference>
<dbReference type="Gene3D" id="1.20.5.1180">
    <property type="entry name" value="Geminin coiled-coil domain"/>
    <property type="match status" value="1"/>
</dbReference>
<evidence type="ECO:0000256" key="18">
    <source>
        <dbReference type="SAM" id="Coils"/>
    </source>
</evidence>
<feature type="domain" description="CCHC NOA-type" evidence="20">
    <location>
        <begin position="431"/>
        <end position="463"/>
    </location>
</feature>
<comment type="subcellular location">
    <subcellularLocation>
        <location evidence="1">Cytoplasm</location>
    </subcellularLocation>
</comment>
<keyword evidence="7" id="KW-0862">Zinc</keyword>
<evidence type="ECO:0000256" key="12">
    <source>
        <dbReference type="ARBA" id="ARBA00023198"/>
    </source>
</evidence>
<dbReference type="AlphaFoldDB" id="A0A8J6F148"/>
<evidence type="ECO:0000256" key="19">
    <source>
        <dbReference type="SAM" id="MobiDB-lite"/>
    </source>
</evidence>
<evidence type="ECO:0000259" key="20">
    <source>
        <dbReference type="PROSITE" id="PS51801"/>
    </source>
</evidence>
<dbReference type="GO" id="GO:0006357">
    <property type="term" value="P:regulation of transcription by RNA polymerase II"/>
    <property type="evidence" value="ECO:0007669"/>
    <property type="project" value="TreeGrafter"/>
</dbReference>
<dbReference type="PROSITE" id="PS51801">
    <property type="entry name" value="ZF_CCHC_NOA"/>
    <property type="match status" value="1"/>
</dbReference>
<keyword evidence="9" id="KW-0805">Transcription regulation</keyword>
<comment type="function">
    <text evidence="13">Inhibits NF-kappa-B activation by blocking the interaction of RIPK1 with its downstream effector NEMO/IKBKG. Forms a ternary complex with NFKB1 and MAP3K8 but appears to function upstream of MAP3K8 in the TLR4 signaling pathway that regulates MAP3K8 activation. Involved in activation of the MEK/ERK signaling pathway during innate immune response; this function seems to be stimulus- and cell type specific. Required for stability of MAP3K8. Involved in regulation of apoptosis in endothelial cells; promotes TEK agonist-stimulated endothelial survival. May act as transcriptional coactivator when translocated to the nucleus. Enhances CHUK-mediated NF-kappa-B activation involving NF-kappa-B p50-p65 and p50-c-Rel complexes.</text>
</comment>
<evidence type="ECO:0000256" key="4">
    <source>
        <dbReference type="ARBA" id="ARBA00022703"/>
    </source>
</evidence>
<dbReference type="InterPro" id="IPR034735">
    <property type="entry name" value="NEMO_ZF"/>
</dbReference>
<keyword evidence="11" id="KW-0804">Transcription</keyword>
<feature type="coiled-coil region" evidence="18">
    <location>
        <begin position="16"/>
        <end position="170"/>
    </location>
</feature>
<keyword evidence="6 17" id="KW-0863">Zinc-finger</keyword>
<dbReference type="GO" id="GO:0043123">
    <property type="term" value="P:positive regulation of canonical NF-kappaB signal transduction"/>
    <property type="evidence" value="ECO:0007669"/>
    <property type="project" value="TreeGrafter"/>
</dbReference>
<evidence type="ECO:0000313" key="22">
    <source>
        <dbReference type="Proteomes" id="UP000770717"/>
    </source>
</evidence>
<dbReference type="Proteomes" id="UP000770717">
    <property type="component" value="Unassembled WGS sequence"/>
</dbReference>
<sequence length="463" mass="54434">MSSISDGSTDPLLARFKVLEETVDKLHRENRSLKTKLQSYNTLSTFYHEARQQNKNLNKQLAEKEVVIQQLRTSQKTFTAAAEHQVEPPQSLIECLMEELNRIRNEHNGMERIYREKVEKLNQEIQKLQKQLEDHDIEKVSSWPQQEKDMELLRLQRSLAEKERVQATSEVLCRSLSDETHQLRRKLAATAEMCQQLVKCLEQTRQKDNLNSEERPSQNQNKEDENDAALRKLQEENRLLKQKVIHVEDLNAKWQKYDASREDYVKGLHQQLKELKGQSEHPKASHSTHKHPDILQKEICRLNRLLEDKMKEHTKLQQEAAEMVHARIVDQERIQMLEQQLLVYKDDFTSERADRERAQSRIQELVEEISALQRPGRRQDDRESAAKRNKTHVRKNVGDPQLGLNLEPAENRLQASSSDRTDRQRSPSSENRGQDELQCPRCLRVFQDRLGENFLEHISECCQ</sequence>
<feature type="region of interest" description="Disordered" evidence="19">
    <location>
        <begin position="372"/>
        <end position="436"/>
    </location>
</feature>
<dbReference type="EMBL" id="WNTK01000007">
    <property type="protein sequence ID" value="KAG9479547.1"/>
    <property type="molecule type" value="Genomic_DNA"/>
</dbReference>
<keyword evidence="5" id="KW-0479">Metal-binding</keyword>
<evidence type="ECO:0000256" key="16">
    <source>
        <dbReference type="ARBA" id="ARBA00079469"/>
    </source>
</evidence>
<evidence type="ECO:0000256" key="5">
    <source>
        <dbReference type="ARBA" id="ARBA00022723"/>
    </source>
</evidence>
<evidence type="ECO:0000256" key="3">
    <source>
        <dbReference type="ARBA" id="ARBA00022553"/>
    </source>
</evidence>
<dbReference type="FunFam" id="1.20.5.990:FF:000005">
    <property type="entry name" value="TNFAIP3 interacting protein 2"/>
    <property type="match status" value="1"/>
</dbReference>
<feature type="compositionally biased region" description="Basic and acidic residues" evidence="19">
    <location>
        <begin position="377"/>
        <end position="386"/>
    </location>
</feature>
<dbReference type="GO" id="GO:0070530">
    <property type="term" value="F:K63-linked polyubiquitin modification-dependent protein binding"/>
    <property type="evidence" value="ECO:0007669"/>
    <property type="project" value="InterPro"/>
</dbReference>
<accession>A0A8J6F148</accession>
<organism evidence="21 22">
    <name type="scientific">Eleutherodactylus coqui</name>
    <name type="common">Puerto Rican coqui</name>
    <dbReference type="NCBI Taxonomy" id="57060"/>
    <lineage>
        <taxon>Eukaryota</taxon>
        <taxon>Metazoa</taxon>
        <taxon>Chordata</taxon>
        <taxon>Craniata</taxon>
        <taxon>Vertebrata</taxon>
        <taxon>Euteleostomi</taxon>
        <taxon>Amphibia</taxon>
        <taxon>Batrachia</taxon>
        <taxon>Anura</taxon>
        <taxon>Neobatrachia</taxon>
        <taxon>Hyloidea</taxon>
        <taxon>Eleutherodactylidae</taxon>
        <taxon>Eleutherodactylinae</taxon>
        <taxon>Eleutherodactylus</taxon>
        <taxon>Eleutherodactylus</taxon>
    </lineage>
</organism>
<dbReference type="OrthoDB" id="6066489at2759"/>
<dbReference type="GO" id="GO:0006915">
    <property type="term" value="P:apoptotic process"/>
    <property type="evidence" value="ECO:0007669"/>
    <property type="project" value="UniProtKB-KW"/>
</dbReference>
<keyword evidence="2" id="KW-0963">Cytoplasm</keyword>